<sequence length="198" mass="22392">MAKLVLCIVMFAAVVVAHRRHPKFPKSEEYSIPLSGIKGEYRKVACGGDNARERDKIIEQSKCGEPKPVFVHLDPKVGHEQVSPGAVWVKRCVGICEYDNAGSCVATESVIRHIPIRVYNAKTNKESCAMYPVEEHVSCGCCALEPDKCAPPKVFNRRKCTCQCPNLEERRDCLKQRNLNMKWNRSKCACEQRRKVQT</sequence>
<dbReference type="Gene3D" id="2.10.90.10">
    <property type="entry name" value="Cystine-knot cytokines"/>
    <property type="match status" value="1"/>
</dbReference>
<proteinExistence type="predicted"/>
<organism evidence="2 3">
    <name type="scientific">Operophtera brumata</name>
    <name type="common">Winter moth</name>
    <name type="synonym">Phalaena brumata</name>
    <dbReference type="NCBI Taxonomy" id="104452"/>
    <lineage>
        <taxon>Eukaryota</taxon>
        <taxon>Metazoa</taxon>
        <taxon>Ecdysozoa</taxon>
        <taxon>Arthropoda</taxon>
        <taxon>Hexapoda</taxon>
        <taxon>Insecta</taxon>
        <taxon>Pterygota</taxon>
        <taxon>Neoptera</taxon>
        <taxon>Endopterygota</taxon>
        <taxon>Lepidoptera</taxon>
        <taxon>Glossata</taxon>
        <taxon>Ditrysia</taxon>
        <taxon>Geometroidea</taxon>
        <taxon>Geometridae</taxon>
        <taxon>Larentiinae</taxon>
        <taxon>Operophtera</taxon>
    </lineage>
</organism>
<keyword evidence="3" id="KW-1185">Reference proteome</keyword>
<accession>A0A0L7KWS4</accession>
<dbReference type="EMBL" id="JTDY01004935">
    <property type="protein sequence ID" value="KOB67580.1"/>
    <property type="molecule type" value="Genomic_DNA"/>
</dbReference>
<gene>
    <name evidence="2" type="ORF">OBRU01_19925</name>
</gene>
<evidence type="ECO:0000313" key="2">
    <source>
        <dbReference type="EMBL" id="KOB67580.1"/>
    </source>
</evidence>
<keyword evidence="1" id="KW-0732">Signal</keyword>
<dbReference type="STRING" id="104452.A0A0L7KWS4"/>
<protein>
    <submittedName>
        <fullName evidence="2">PDGF/VEGF-related factor 1</fullName>
    </submittedName>
</protein>
<dbReference type="AlphaFoldDB" id="A0A0L7KWS4"/>
<dbReference type="InterPro" id="IPR029034">
    <property type="entry name" value="Cystine-knot_cytokine"/>
</dbReference>
<dbReference type="SUPFAM" id="SSF57501">
    <property type="entry name" value="Cystine-knot cytokines"/>
    <property type="match status" value="1"/>
</dbReference>
<feature type="signal peptide" evidence="1">
    <location>
        <begin position="1"/>
        <end position="17"/>
    </location>
</feature>
<comment type="caution">
    <text evidence="2">The sequence shown here is derived from an EMBL/GenBank/DDBJ whole genome shotgun (WGS) entry which is preliminary data.</text>
</comment>
<dbReference type="Proteomes" id="UP000037510">
    <property type="component" value="Unassembled WGS sequence"/>
</dbReference>
<feature type="chain" id="PRO_5005572945" evidence="1">
    <location>
        <begin position="18"/>
        <end position="198"/>
    </location>
</feature>
<evidence type="ECO:0000313" key="3">
    <source>
        <dbReference type="Proteomes" id="UP000037510"/>
    </source>
</evidence>
<name>A0A0L7KWS4_OPEBR</name>
<reference evidence="2 3" key="1">
    <citation type="journal article" date="2015" name="Genome Biol. Evol.">
        <title>The genome of winter moth (Operophtera brumata) provides a genomic perspective on sexual dimorphism and phenology.</title>
        <authorList>
            <person name="Derks M.F."/>
            <person name="Smit S."/>
            <person name="Salis L."/>
            <person name="Schijlen E."/>
            <person name="Bossers A."/>
            <person name="Mateman C."/>
            <person name="Pijl A.S."/>
            <person name="de Ridder D."/>
            <person name="Groenen M.A."/>
            <person name="Visser M.E."/>
            <person name="Megens H.J."/>
        </authorList>
    </citation>
    <scope>NUCLEOTIDE SEQUENCE [LARGE SCALE GENOMIC DNA]</scope>
    <source>
        <strain evidence="2">WM2013NL</strain>
        <tissue evidence="2">Head and thorax</tissue>
    </source>
</reference>
<evidence type="ECO:0000256" key="1">
    <source>
        <dbReference type="SAM" id="SignalP"/>
    </source>
</evidence>